<evidence type="ECO:0000256" key="1">
    <source>
        <dbReference type="ARBA" id="ARBA00004141"/>
    </source>
</evidence>
<name>A0A9N8D7Y5_9STRA</name>
<dbReference type="PANTHER" id="PTHR10519:SF20">
    <property type="entry name" value="G-PROTEIN COUPLED RECEPTOR 156-RELATED"/>
    <property type="match status" value="1"/>
</dbReference>
<feature type="region of interest" description="Disordered" evidence="9">
    <location>
        <begin position="390"/>
        <end position="414"/>
    </location>
</feature>
<keyword evidence="4" id="KW-0297">G-protein coupled receptor</keyword>
<dbReference type="InterPro" id="IPR017978">
    <property type="entry name" value="GPCR_3_C"/>
</dbReference>
<evidence type="ECO:0000256" key="3">
    <source>
        <dbReference type="ARBA" id="ARBA00022989"/>
    </source>
</evidence>
<dbReference type="EMBL" id="CAICTM010000033">
    <property type="protein sequence ID" value="CAB9498227.1"/>
    <property type="molecule type" value="Genomic_DNA"/>
</dbReference>
<feature type="transmembrane region" description="Helical" evidence="10">
    <location>
        <begin position="98"/>
        <end position="120"/>
    </location>
</feature>
<feature type="transmembrane region" description="Helical" evidence="10">
    <location>
        <begin position="263"/>
        <end position="283"/>
    </location>
</feature>
<dbReference type="Pfam" id="PF00003">
    <property type="entry name" value="7tm_3"/>
    <property type="match status" value="1"/>
</dbReference>
<feature type="transmembrane region" description="Helical" evidence="10">
    <location>
        <begin position="29"/>
        <end position="51"/>
    </location>
</feature>
<keyword evidence="13" id="KW-1185">Reference proteome</keyword>
<keyword evidence="3 10" id="KW-1133">Transmembrane helix</keyword>
<evidence type="ECO:0000256" key="6">
    <source>
        <dbReference type="ARBA" id="ARBA00023170"/>
    </source>
</evidence>
<keyword evidence="2 10" id="KW-0812">Transmembrane</keyword>
<evidence type="ECO:0000256" key="10">
    <source>
        <dbReference type="SAM" id="Phobius"/>
    </source>
</evidence>
<dbReference type="OrthoDB" id="2150267at2759"/>
<feature type="compositionally biased region" description="Basic and acidic residues" evidence="9">
    <location>
        <begin position="405"/>
        <end position="414"/>
    </location>
</feature>
<feature type="transmembrane region" description="Helical" evidence="10">
    <location>
        <begin position="141"/>
        <end position="162"/>
    </location>
</feature>
<keyword evidence="5 10" id="KW-0472">Membrane</keyword>
<organism evidence="12 13">
    <name type="scientific">Seminavis robusta</name>
    <dbReference type="NCBI Taxonomy" id="568900"/>
    <lineage>
        <taxon>Eukaryota</taxon>
        <taxon>Sar</taxon>
        <taxon>Stramenopiles</taxon>
        <taxon>Ochrophyta</taxon>
        <taxon>Bacillariophyta</taxon>
        <taxon>Bacillariophyceae</taxon>
        <taxon>Bacillariophycidae</taxon>
        <taxon>Naviculales</taxon>
        <taxon>Naviculaceae</taxon>
        <taxon>Seminavis</taxon>
    </lineage>
</organism>
<evidence type="ECO:0000313" key="13">
    <source>
        <dbReference type="Proteomes" id="UP001153069"/>
    </source>
</evidence>
<evidence type="ECO:0000259" key="11">
    <source>
        <dbReference type="Pfam" id="PF00003"/>
    </source>
</evidence>
<accession>A0A9N8D7Y5</accession>
<reference evidence="12" key="1">
    <citation type="submission" date="2020-06" db="EMBL/GenBank/DDBJ databases">
        <authorList>
            <consortium name="Plant Systems Biology data submission"/>
        </authorList>
    </citation>
    <scope>NUCLEOTIDE SEQUENCE</scope>
    <source>
        <strain evidence="12">D6</strain>
    </source>
</reference>
<keyword evidence="8" id="KW-0807">Transducer</keyword>
<evidence type="ECO:0000256" key="4">
    <source>
        <dbReference type="ARBA" id="ARBA00023040"/>
    </source>
</evidence>
<dbReference type="AlphaFoldDB" id="A0A9N8D7Y5"/>
<dbReference type="GO" id="GO:0038039">
    <property type="term" value="C:G protein-coupled receptor heterodimeric complex"/>
    <property type="evidence" value="ECO:0007669"/>
    <property type="project" value="TreeGrafter"/>
</dbReference>
<feature type="transmembrane region" description="Helical" evidence="10">
    <location>
        <begin position="196"/>
        <end position="214"/>
    </location>
</feature>
<evidence type="ECO:0000256" key="2">
    <source>
        <dbReference type="ARBA" id="ARBA00022692"/>
    </source>
</evidence>
<dbReference type="Proteomes" id="UP001153069">
    <property type="component" value="Unassembled WGS sequence"/>
</dbReference>
<comment type="subcellular location">
    <subcellularLocation>
        <location evidence="1">Membrane</location>
        <topology evidence="1">Multi-pass membrane protein</topology>
    </subcellularLocation>
</comment>
<keyword evidence="6 12" id="KW-0675">Receptor</keyword>
<evidence type="ECO:0000256" key="7">
    <source>
        <dbReference type="ARBA" id="ARBA00023180"/>
    </source>
</evidence>
<gene>
    <name evidence="12" type="ORF">SEMRO_33_G021620.1</name>
</gene>
<keyword evidence="7" id="KW-0325">Glycoprotein</keyword>
<dbReference type="GO" id="GO:0004965">
    <property type="term" value="F:G protein-coupled GABA receptor activity"/>
    <property type="evidence" value="ECO:0007669"/>
    <property type="project" value="InterPro"/>
</dbReference>
<evidence type="ECO:0000313" key="12">
    <source>
        <dbReference type="EMBL" id="CAB9498227.1"/>
    </source>
</evidence>
<dbReference type="PANTHER" id="PTHR10519">
    <property type="entry name" value="GABA-B RECEPTOR"/>
    <property type="match status" value="1"/>
</dbReference>
<feature type="transmembrane region" description="Helical" evidence="10">
    <location>
        <begin position="63"/>
        <end position="86"/>
    </location>
</feature>
<comment type="caution">
    <text evidence="12">The sequence shown here is derived from an EMBL/GenBank/DDBJ whole genome shotgun (WGS) entry which is preliminary data.</text>
</comment>
<dbReference type="InterPro" id="IPR002455">
    <property type="entry name" value="GPCR3_GABA-B"/>
</dbReference>
<proteinExistence type="predicted"/>
<feature type="domain" description="G-protein coupled receptors family 3 profile" evidence="11">
    <location>
        <begin position="24"/>
        <end position="280"/>
    </location>
</feature>
<dbReference type="CDD" id="cd15047">
    <property type="entry name" value="7tmC_GABA-B-like"/>
    <property type="match status" value="1"/>
</dbReference>
<evidence type="ECO:0000256" key="8">
    <source>
        <dbReference type="ARBA" id="ARBA00023224"/>
    </source>
</evidence>
<evidence type="ECO:0000256" key="9">
    <source>
        <dbReference type="SAM" id="MobiDB-lite"/>
    </source>
</evidence>
<protein>
    <submittedName>
        <fullName evidence="12">Gamma-aminobutyric acid (GABA) B receptor</fullName>
    </submittedName>
</protein>
<sequence>MNHTPAPVHAEEPTEAEEEIHVITEAVRIGGLVMMSICISLAVGFAAWVVYHRGAPTVKMMQPQFLLMLCFGTVLSSFTIYCMGANDQNSVNINATCLAWPWLGYTGSTITLSALFSKLMRVNEIFHAHGFQRKVVTARDVLLPFVTLFVINLTLLICMSVLDPLKWNRVPLNEDEPYSTIGFCAFETWVGELLNALLRLVVFVALIILCVQAYRARDIKSTFSEARGVALAIFCWLQSDLIVTPTDWVVDPTDVDTRYTLRVMQEFVNNMAMLLFVFGPLIAHHRHNVKHGDSTSMRNTRISGLDMETCTGTTAVFGTRTSAATSRPSGHRRESGFDGEHHEATFIGSQMPTDPHQYSQQHPNLPEMVLEVQTLRARVAELQSIIATASAEGGGTGKNEAQQTIKERESDQVS</sequence>
<evidence type="ECO:0000256" key="5">
    <source>
        <dbReference type="ARBA" id="ARBA00023136"/>
    </source>
</evidence>